<evidence type="ECO:0000256" key="4">
    <source>
        <dbReference type="ARBA" id="ARBA00022692"/>
    </source>
</evidence>
<gene>
    <name evidence="10" type="ORF">FQV27_05785</name>
</gene>
<name>A0A5C6S780_9RHOB</name>
<feature type="transmembrane region" description="Helical" evidence="9">
    <location>
        <begin position="139"/>
        <end position="159"/>
    </location>
</feature>
<feature type="transmembrane region" description="Helical" evidence="9">
    <location>
        <begin position="38"/>
        <end position="56"/>
    </location>
</feature>
<keyword evidence="4 9" id="KW-0812">Transmembrane</keyword>
<comment type="caution">
    <text evidence="10">The sequence shown here is derived from an EMBL/GenBank/DDBJ whole genome shotgun (WGS) entry which is preliminary data.</text>
</comment>
<evidence type="ECO:0000256" key="3">
    <source>
        <dbReference type="ARBA" id="ARBA00022475"/>
    </source>
</evidence>
<dbReference type="GO" id="GO:0022857">
    <property type="term" value="F:transmembrane transporter activity"/>
    <property type="evidence" value="ECO:0007669"/>
    <property type="project" value="InterPro"/>
</dbReference>
<feature type="transmembrane region" description="Helical" evidence="9">
    <location>
        <begin position="62"/>
        <end position="83"/>
    </location>
</feature>
<evidence type="ECO:0000313" key="11">
    <source>
        <dbReference type="Proteomes" id="UP000321562"/>
    </source>
</evidence>
<keyword evidence="2" id="KW-0813">Transport</keyword>
<keyword evidence="7 9" id="KW-0472">Membrane</keyword>
<reference evidence="10 11" key="1">
    <citation type="submission" date="2019-08" db="EMBL/GenBank/DDBJ databases">
        <authorList>
            <person name="Ye J."/>
        </authorList>
    </citation>
    <scope>NUCLEOTIDE SEQUENCE [LARGE SCALE GENOMIC DNA]</scope>
    <source>
        <strain evidence="10 11">TK008</strain>
    </source>
</reference>
<evidence type="ECO:0000256" key="1">
    <source>
        <dbReference type="ARBA" id="ARBA00004651"/>
    </source>
</evidence>
<feature type="transmembrane region" description="Helical" evidence="9">
    <location>
        <begin position="255"/>
        <end position="276"/>
    </location>
</feature>
<comment type="subcellular location">
    <subcellularLocation>
        <location evidence="1">Cell membrane</location>
        <topology evidence="1">Multi-pass membrane protein</topology>
    </subcellularLocation>
</comment>
<evidence type="ECO:0000256" key="9">
    <source>
        <dbReference type="SAM" id="Phobius"/>
    </source>
</evidence>
<sequence length="288" mass="29222">MTAFWTLQVLNALQHAALLFLIAAGLSVSFGLMGFVNLAHGALYMLGAFIGISVAAQTGFWVALIAAPLAVSAIGALLYLCLLGRVARLGPMPQVLVSFGLVFIATELVRIVWGDIPLVLDPSAALAGRVDLAGATYPVYRLFVICIGAAMAAALWLGVNRTNLGAALRASVENPGMARAIGIRTERMFLLVFTLGAGLAGLGGVVAAPITAANPGMAVSALIPALIVTVIGGMGNIAGAALGALIVAGIEVFGAVLFPAASAVLIYAALAVALIWRPEGLLVAKGAR</sequence>
<feature type="transmembrane region" description="Helical" evidence="9">
    <location>
        <begin position="95"/>
        <end position="113"/>
    </location>
</feature>
<feature type="transmembrane region" description="Helical" evidence="9">
    <location>
        <begin position="222"/>
        <end position="248"/>
    </location>
</feature>
<dbReference type="AlphaFoldDB" id="A0A5C6S780"/>
<evidence type="ECO:0000256" key="5">
    <source>
        <dbReference type="ARBA" id="ARBA00022970"/>
    </source>
</evidence>
<evidence type="ECO:0000256" key="7">
    <source>
        <dbReference type="ARBA" id="ARBA00023136"/>
    </source>
</evidence>
<comment type="similarity">
    <text evidence="8">Belongs to the binding-protein-dependent transport system permease family. LivHM subfamily.</text>
</comment>
<dbReference type="InterPro" id="IPR052157">
    <property type="entry name" value="BCAA_transport_permease"/>
</dbReference>
<dbReference type="RefSeq" id="WP_147096922.1">
    <property type="nucleotide sequence ID" value="NZ_JBHUFH010000001.1"/>
</dbReference>
<dbReference type="GO" id="GO:0005886">
    <property type="term" value="C:plasma membrane"/>
    <property type="evidence" value="ECO:0007669"/>
    <property type="project" value="UniProtKB-SubCell"/>
</dbReference>
<evidence type="ECO:0000256" key="2">
    <source>
        <dbReference type="ARBA" id="ARBA00022448"/>
    </source>
</evidence>
<dbReference type="PANTHER" id="PTHR11795:SF442">
    <property type="entry name" value="ABC TRANSPORTER ATP-BINDING PROTEIN"/>
    <property type="match status" value="1"/>
</dbReference>
<feature type="transmembrane region" description="Helical" evidence="9">
    <location>
        <begin position="12"/>
        <end position="31"/>
    </location>
</feature>
<feature type="transmembrane region" description="Helical" evidence="9">
    <location>
        <begin position="189"/>
        <end position="210"/>
    </location>
</feature>
<dbReference type="PANTHER" id="PTHR11795">
    <property type="entry name" value="BRANCHED-CHAIN AMINO ACID TRANSPORT SYSTEM PERMEASE PROTEIN LIVH"/>
    <property type="match status" value="1"/>
</dbReference>
<dbReference type="CDD" id="cd06582">
    <property type="entry name" value="TM_PBP1_LivH_like"/>
    <property type="match status" value="1"/>
</dbReference>
<protein>
    <submittedName>
        <fullName evidence="10">Branched-chain amino acid ABC transporter permease</fullName>
    </submittedName>
</protein>
<keyword evidence="5" id="KW-0029">Amino-acid transport</keyword>
<dbReference type="OrthoDB" id="9807115at2"/>
<dbReference type="Pfam" id="PF02653">
    <property type="entry name" value="BPD_transp_2"/>
    <property type="match status" value="1"/>
</dbReference>
<evidence type="ECO:0000256" key="8">
    <source>
        <dbReference type="ARBA" id="ARBA00037998"/>
    </source>
</evidence>
<proteinExistence type="inferred from homology"/>
<evidence type="ECO:0000313" key="10">
    <source>
        <dbReference type="EMBL" id="TXB69632.1"/>
    </source>
</evidence>
<accession>A0A5C6S780</accession>
<dbReference type="InterPro" id="IPR001851">
    <property type="entry name" value="ABC_transp_permease"/>
</dbReference>
<evidence type="ECO:0000256" key="6">
    <source>
        <dbReference type="ARBA" id="ARBA00022989"/>
    </source>
</evidence>
<dbReference type="Proteomes" id="UP000321562">
    <property type="component" value="Unassembled WGS sequence"/>
</dbReference>
<dbReference type="EMBL" id="VOPL01000002">
    <property type="protein sequence ID" value="TXB69632.1"/>
    <property type="molecule type" value="Genomic_DNA"/>
</dbReference>
<keyword evidence="3" id="KW-1003">Cell membrane</keyword>
<organism evidence="10 11">
    <name type="scientific">Paracoccus aurantiacus</name>
    <dbReference type="NCBI Taxonomy" id="2599412"/>
    <lineage>
        <taxon>Bacteria</taxon>
        <taxon>Pseudomonadati</taxon>
        <taxon>Pseudomonadota</taxon>
        <taxon>Alphaproteobacteria</taxon>
        <taxon>Rhodobacterales</taxon>
        <taxon>Paracoccaceae</taxon>
        <taxon>Paracoccus</taxon>
    </lineage>
</organism>
<dbReference type="GO" id="GO:0006865">
    <property type="term" value="P:amino acid transport"/>
    <property type="evidence" value="ECO:0007669"/>
    <property type="project" value="UniProtKB-KW"/>
</dbReference>
<keyword evidence="6 9" id="KW-1133">Transmembrane helix</keyword>
<keyword evidence="11" id="KW-1185">Reference proteome</keyword>